<dbReference type="EMBL" id="JAULSN010000001">
    <property type="protein sequence ID" value="KAK3383467.1"/>
    <property type="molecule type" value="Genomic_DNA"/>
</dbReference>
<organism evidence="2 3">
    <name type="scientific">Lasiosphaeria ovina</name>
    <dbReference type="NCBI Taxonomy" id="92902"/>
    <lineage>
        <taxon>Eukaryota</taxon>
        <taxon>Fungi</taxon>
        <taxon>Dikarya</taxon>
        <taxon>Ascomycota</taxon>
        <taxon>Pezizomycotina</taxon>
        <taxon>Sordariomycetes</taxon>
        <taxon>Sordariomycetidae</taxon>
        <taxon>Sordariales</taxon>
        <taxon>Lasiosphaeriaceae</taxon>
        <taxon>Lasiosphaeria</taxon>
    </lineage>
</organism>
<feature type="transmembrane region" description="Helical" evidence="1">
    <location>
        <begin position="24"/>
        <end position="47"/>
    </location>
</feature>
<keyword evidence="1" id="KW-0812">Transmembrane</keyword>
<dbReference type="Proteomes" id="UP001287356">
    <property type="component" value="Unassembled WGS sequence"/>
</dbReference>
<keyword evidence="1" id="KW-1133">Transmembrane helix</keyword>
<reference evidence="2" key="2">
    <citation type="submission" date="2023-06" db="EMBL/GenBank/DDBJ databases">
        <authorList>
            <consortium name="Lawrence Berkeley National Laboratory"/>
            <person name="Haridas S."/>
            <person name="Hensen N."/>
            <person name="Bonometti L."/>
            <person name="Westerberg I."/>
            <person name="Brannstrom I.O."/>
            <person name="Guillou S."/>
            <person name="Cros-Aarteil S."/>
            <person name="Calhoun S."/>
            <person name="Kuo A."/>
            <person name="Mondo S."/>
            <person name="Pangilinan J."/>
            <person name="Riley R."/>
            <person name="Labutti K."/>
            <person name="Andreopoulos B."/>
            <person name="Lipzen A."/>
            <person name="Chen C."/>
            <person name="Yanf M."/>
            <person name="Daum C."/>
            <person name="Ng V."/>
            <person name="Clum A."/>
            <person name="Steindorff A."/>
            <person name="Ohm R."/>
            <person name="Martin F."/>
            <person name="Silar P."/>
            <person name="Natvig D."/>
            <person name="Lalanne C."/>
            <person name="Gautier V."/>
            <person name="Ament-Velasquez S.L."/>
            <person name="Kruys A."/>
            <person name="Hutchinson M.I."/>
            <person name="Powell A.J."/>
            <person name="Barry K."/>
            <person name="Miller A.N."/>
            <person name="Grigoriev I.V."/>
            <person name="Debuchy R."/>
            <person name="Gladieux P."/>
            <person name="Thoren M.H."/>
            <person name="Johannesson H."/>
        </authorList>
    </citation>
    <scope>NUCLEOTIDE SEQUENCE</scope>
    <source>
        <strain evidence="2">CBS 958.72</strain>
    </source>
</reference>
<keyword evidence="1" id="KW-0472">Membrane</keyword>
<dbReference type="AlphaFoldDB" id="A0AAE0TXU5"/>
<protein>
    <submittedName>
        <fullName evidence="2">Uncharacterized protein</fullName>
    </submittedName>
</protein>
<evidence type="ECO:0000313" key="3">
    <source>
        <dbReference type="Proteomes" id="UP001287356"/>
    </source>
</evidence>
<gene>
    <name evidence="2" type="ORF">B0T24DRAFT_605142</name>
</gene>
<evidence type="ECO:0000256" key="1">
    <source>
        <dbReference type="SAM" id="Phobius"/>
    </source>
</evidence>
<sequence>MGASTGCKTLTPDTPFFAPIAQHLLPSVAPVGFICKISCQSLVFFLLARLHTAYLVWLPCRLLFFSAVADHFALFWRAEQLLMLPNQFQTRVTDCAVLAGHSPPNRRQTR</sequence>
<name>A0AAE0TXU5_9PEZI</name>
<reference evidence="2" key="1">
    <citation type="journal article" date="2023" name="Mol. Phylogenet. Evol.">
        <title>Genome-scale phylogeny and comparative genomics of the fungal order Sordariales.</title>
        <authorList>
            <person name="Hensen N."/>
            <person name="Bonometti L."/>
            <person name="Westerberg I."/>
            <person name="Brannstrom I.O."/>
            <person name="Guillou S."/>
            <person name="Cros-Aarteil S."/>
            <person name="Calhoun S."/>
            <person name="Haridas S."/>
            <person name="Kuo A."/>
            <person name="Mondo S."/>
            <person name="Pangilinan J."/>
            <person name="Riley R."/>
            <person name="LaButti K."/>
            <person name="Andreopoulos B."/>
            <person name="Lipzen A."/>
            <person name="Chen C."/>
            <person name="Yan M."/>
            <person name="Daum C."/>
            <person name="Ng V."/>
            <person name="Clum A."/>
            <person name="Steindorff A."/>
            <person name="Ohm R.A."/>
            <person name="Martin F."/>
            <person name="Silar P."/>
            <person name="Natvig D.O."/>
            <person name="Lalanne C."/>
            <person name="Gautier V."/>
            <person name="Ament-Velasquez S.L."/>
            <person name="Kruys A."/>
            <person name="Hutchinson M.I."/>
            <person name="Powell A.J."/>
            <person name="Barry K."/>
            <person name="Miller A.N."/>
            <person name="Grigoriev I.V."/>
            <person name="Debuchy R."/>
            <person name="Gladieux P."/>
            <person name="Hiltunen Thoren M."/>
            <person name="Johannesson H."/>
        </authorList>
    </citation>
    <scope>NUCLEOTIDE SEQUENCE</scope>
    <source>
        <strain evidence="2">CBS 958.72</strain>
    </source>
</reference>
<evidence type="ECO:0000313" key="2">
    <source>
        <dbReference type="EMBL" id="KAK3383467.1"/>
    </source>
</evidence>
<feature type="transmembrane region" description="Helical" evidence="1">
    <location>
        <begin position="54"/>
        <end position="76"/>
    </location>
</feature>
<accession>A0AAE0TXU5</accession>
<comment type="caution">
    <text evidence="2">The sequence shown here is derived from an EMBL/GenBank/DDBJ whole genome shotgun (WGS) entry which is preliminary data.</text>
</comment>
<keyword evidence="3" id="KW-1185">Reference proteome</keyword>
<proteinExistence type="predicted"/>